<keyword evidence="2" id="KW-1185">Reference proteome</keyword>
<organism evidence="1 2">
    <name type="scientific">Geobacillus icigianus</name>
    <dbReference type="NCBI Taxonomy" id="1430331"/>
    <lineage>
        <taxon>Bacteria</taxon>
        <taxon>Bacillati</taxon>
        <taxon>Bacillota</taxon>
        <taxon>Bacilli</taxon>
        <taxon>Bacillales</taxon>
        <taxon>Anoxybacillaceae</taxon>
        <taxon>Geobacillus</taxon>
    </lineage>
</organism>
<dbReference type="EMBL" id="JPYA02000001">
    <property type="protein sequence ID" value="MEB3749363.1"/>
    <property type="molecule type" value="Genomic_DNA"/>
</dbReference>
<evidence type="ECO:0000313" key="1">
    <source>
        <dbReference type="EMBL" id="MEB3749363.1"/>
    </source>
</evidence>
<accession>A0ABU6BBT5</accession>
<reference evidence="1 2" key="1">
    <citation type="journal article" date="2014" name="Genome Announc.">
        <title>Draft Genome Sequence of Geobacillus icigianus Strain G1w1T Isolated from Hot Springs in the Valley of Geysers, Kamchatka (Russian Federation).</title>
        <authorList>
            <person name="Bryanskaya A.V."/>
            <person name="Rozanov A.S."/>
            <person name="Logacheva M.D."/>
            <person name="Kotenko A.V."/>
            <person name="Peltek S.E."/>
        </authorList>
    </citation>
    <scope>NUCLEOTIDE SEQUENCE [LARGE SCALE GENOMIC DNA]</scope>
    <source>
        <strain evidence="1 2">G1w1</strain>
    </source>
</reference>
<comment type="caution">
    <text evidence="1">The sequence shown here is derived from an EMBL/GenBank/DDBJ whole genome shotgun (WGS) entry which is preliminary data.</text>
</comment>
<evidence type="ECO:0000313" key="2">
    <source>
        <dbReference type="Proteomes" id="UP000029267"/>
    </source>
</evidence>
<sequence>MHQLLVLRKAVRQAMSLTQAKAWRIQGMERIDSKKRKGVEMVFSILLEQHEIIDIQANSVTGFEVVLDGILLAYSLAIQGMVER</sequence>
<dbReference type="Proteomes" id="UP000029267">
    <property type="component" value="Unassembled WGS sequence"/>
</dbReference>
<evidence type="ECO:0008006" key="3">
    <source>
        <dbReference type="Google" id="ProtNLM"/>
    </source>
</evidence>
<name>A0ABU6BBT5_9BACL</name>
<gene>
    <name evidence="1" type="ORF">EP10_000202</name>
</gene>
<proteinExistence type="predicted"/>
<protein>
    <recommendedName>
        <fullName evidence="3">Transposase</fullName>
    </recommendedName>
</protein>